<feature type="compositionally biased region" description="Polar residues" evidence="1">
    <location>
        <begin position="362"/>
        <end position="372"/>
    </location>
</feature>
<feature type="compositionally biased region" description="Low complexity" evidence="1">
    <location>
        <begin position="228"/>
        <end position="247"/>
    </location>
</feature>
<feature type="transmembrane region" description="Helical" evidence="2">
    <location>
        <begin position="50"/>
        <end position="67"/>
    </location>
</feature>
<organism evidence="3 4">
    <name type="scientific">Dendrothele bispora (strain CBS 962.96)</name>
    <dbReference type="NCBI Taxonomy" id="1314807"/>
    <lineage>
        <taxon>Eukaryota</taxon>
        <taxon>Fungi</taxon>
        <taxon>Dikarya</taxon>
        <taxon>Basidiomycota</taxon>
        <taxon>Agaricomycotina</taxon>
        <taxon>Agaricomycetes</taxon>
        <taxon>Agaricomycetidae</taxon>
        <taxon>Agaricales</taxon>
        <taxon>Agaricales incertae sedis</taxon>
        <taxon>Dendrothele</taxon>
    </lineage>
</organism>
<dbReference type="OrthoDB" id="5427664at2759"/>
<feature type="transmembrane region" description="Helical" evidence="2">
    <location>
        <begin position="23"/>
        <end position="43"/>
    </location>
</feature>
<reference evidence="3 4" key="1">
    <citation type="journal article" date="2019" name="Nat. Ecol. Evol.">
        <title>Megaphylogeny resolves global patterns of mushroom evolution.</title>
        <authorList>
            <person name="Varga T."/>
            <person name="Krizsan K."/>
            <person name="Foldi C."/>
            <person name="Dima B."/>
            <person name="Sanchez-Garcia M."/>
            <person name="Sanchez-Ramirez S."/>
            <person name="Szollosi G.J."/>
            <person name="Szarkandi J.G."/>
            <person name="Papp V."/>
            <person name="Albert L."/>
            <person name="Andreopoulos W."/>
            <person name="Angelini C."/>
            <person name="Antonin V."/>
            <person name="Barry K.W."/>
            <person name="Bougher N.L."/>
            <person name="Buchanan P."/>
            <person name="Buyck B."/>
            <person name="Bense V."/>
            <person name="Catcheside P."/>
            <person name="Chovatia M."/>
            <person name="Cooper J."/>
            <person name="Damon W."/>
            <person name="Desjardin D."/>
            <person name="Finy P."/>
            <person name="Geml J."/>
            <person name="Haridas S."/>
            <person name="Hughes K."/>
            <person name="Justo A."/>
            <person name="Karasinski D."/>
            <person name="Kautmanova I."/>
            <person name="Kiss B."/>
            <person name="Kocsube S."/>
            <person name="Kotiranta H."/>
            <person name="LaButti K.M."/>
            <person name="Lechner B.E."/>
            <person name="Liimatainen K."/>
            <person name="Lipzen A."/>
            <person name="Lukacs Z."/>
            <person name="Mihaltcheva S."/>
            <person name="Morgado L.N."/>
            <person name="Niskanen T."/>
            <person name="Noordeloos M.E."/>
            <person name="Ohm R.A."/>
            <person name="Ortiz-Santana B."/>
            <person name="Ovrebo C."/>
            <person name="Racz N."/>
            <person name="Riley R."/>
            <person name="Savchenko A."/>
            <person name="Shiryaev A."/>
            <person name="Soop K."/>
            <person name="Spirin V."/>
            <person name="Szebenyi C."/>
            <person name="Tomsovsky M."/>
            <person name="Tulloss R.E."/>
            <person name="Uehling J."/>
            <person name="Grigoriev I.V."/>
            <person name="Vagvolgyi C."/>
            <person name="Papp T."/>
            <person name="Martin F.M."/>
            <person name="Miettinen O."/>
            <person name="Hibbett D.S."/>
            <person name="Nagy L.G."/>
        </authorList>
    </citation>
    <scope>NUCLEOTIDE SEQUENCE [LARGE SCALE GENOMIC DNA]</scope>
    <source>
        <strain evidence="3 4">CBS 962.96</strain>
    </source>
</reference>
<feature type="transmembrane region" description="Helical" evidence="2">
    <location>
        <begin position="79"/>
        <end position="100"/>
    </location>
</feature>
<sequence length="467" mass="52252">MSTPLDPQTCLTSITSHPDIDGIGIRLATYCQLFIAILTLAFAPRRGISSWWTVIITSLGLQITAIVERKELSLYHALIVTWLTFPVFMMTFYYGVLAWGKRREEKLKEKGKGQGGQEQDALGEVVVGMVLHGSIFVGFCLWVWGTAPNFGDDTSCNPAVKFALFSLWDPTGSVRGFALFVMTLFALLMFFLNLILLTLFTNSCFNFFHSPFFTRIRSRFSKKPKPSPGRSSSSSSSPSTTPTNTNNTNLPPFLLALLNRLHSLPLPPLHTTVFVLTTVNLCSLILSITQIEAMIATNAQLLLGSTEDSEQNQWTFGQILSIILVANPLVGFWRVLEAEWNIGVGARTGDGVGAGRREGSAVQKTNVKSRMGSSRRKVKEGRRDEDDGEEGKEDLERLEEREEEEEDWESLRERPVAMLVVGVQRRWREARESGFTTISGLSGFKGSRFSWRSGRENGRERDEEYVV</sequence>
<keyword evidence="2" id="KW-0812">Transmembrane</keyword>
<evidence type="ECO:0000313" key="3">
    <source>
        <dbReference type="EMBL" id="THU96025.1"/>
    </source>
</evidence>
<dbReference type="EMBL" id="ML179186">
    <property type="protein sequence ID" value="THU96025.1"/>
    <property type="molecule type" value="Genomic_DNA"/>
</dbReference>
<protein>
    <submittedName>
        <fullName evidence="3">Uncharacterized protein</fullName>
    </submittedName>
</protein>
<accession>A0A4V4HFS1</accession>
<keyword evidence="2" id="KW-1133">Transmembrane helix</keyword>
<feature type="transmembrane region" description="Helical" evidence="2">
    <location>
        <begin position="121"/>
        <end position="144"/>
    </location>
</feature>
<evidence type="ECO:0000256" key="2">
    <source>
        <dbReference type="SAM" id="Phobius"/>
    </source>
</evidence>
<feature type="region of interest" description="Disordered" evidence="1">
    <location>
        <begin position="221"/>
        <end position="247"/>
    </location>
</feature>
<keyword evidence="2" id="KW-0472">Membrane</keyword>
<dbReference type="AlphaFoldDB" id="A0A4V4HFS1"/>
<proteinExistence type="predicted"/>
<keyword evidence="4" id="KW-1185">Reference proteome</keyword>
<gene>
    <name evidence="3" type="ORF">K435DRAFT_109254</name>
</gene>
<evidence type="ECO:0000256" key="1">
    <source>
        <dbReference type="SAM" id="MobiDB-lite"/>
    </source>
</evidence>
<name>A0A4V4HFS1_DENBC</name>
<feature type="region of interest" description="Disordered" evidence="1">
    <location>
        <begin position="351"/>
        <end position="410"/>
    </location>
</feature>
<feature type="transmembrane region" description="Helical" evidence="2">
    <location>
        <begin position="177"/>
        <end position="200"/>
    </location>
</feature>
<evidence type="ECO:0000313" key="4">
    <source>
        <dbReference type="Proteomes" id="UP000297245"/>
    </source>
</evidence>
<dbReference type="Proteomes" id="UP000297245">
    <property type="component" value="Unassembled WGS sequence"/>
</dbReference>